<gene>
    <name evidence="2" type="ORF">ACFFGV_06185</name>
</gene>
<sequence length="267" mass="30296">MKRLVLYCALCMLFYAHADYIHADSPSALKLDHHDALFTFFSLPDGEAMLIQTGEGKTYLVNTASPKSQQDLMTQLHHFGVNQIDHLMITSHNRTECGNINRIVKRYHVEEIYYGATSKQECIKQSYRTKAKEWKINETHALSKKVTVKPVAATSDGSLSLYFTYEDTSLLFLGSGDLSLERQLMKDSALHAEILKIGGYAKTKSPTTSFLEKIDPHIAFIYPLHGVLPNEGLLERLEESWIDVYVLRKVGTTSVHFSNADYELYPK</sequence>
<feature type="chain" id="PRO_5047263160" evidence="1">
    <location>
        <begin position="19"/>
        <end position="267"/>
    </location>
</feature>
<comment type="caution">
    <text evidence="2">The sequence shown here is derived from an EMBL/GenBank/DDBJ whole genome shotgun (WGS) entry which is preliminary data.</text>
</comment>
<keyword evidence="1" id="KW-0732">Signal</keyword>
<dbReference type="Gene3D" id="3.60.15.10">
    <property type="entry name" value="Ribonuclease Z/Hydroxyacylglutathione hydrolase-like"/>
    <property type="match status" value="1"/>
</dbReference>
<accession>A0ABV6LLM0</accession>
<reference evidence="2 3" key="1">
    <citation type="submission" date="2024-09" db="EMBL/GenBank/DDBJ databases">
        <authorList>
            <person name="Sun Q."/>
            <person name="Mori K."/>
        </authorList>
    </citation>
    <scope>NUCLEOTIDE SEQUENCE [LARGE SCALE GENOMIC DNA]</scope>
    <source>
        <strain evidence="2 3">NCAIM B.02529</strain>
    </source>
</reference>
<organism evidence="2 3">
    <name type="scientific">Pontibacillus salicampi</name>
    <dbReference type="NCBI Taxonomy" id="1449801"/>
    <lineage>
        <taxon>Bacteria</taxon>
        <taxon>Bacillati</taxon>
        <taxon>Bacillota</taxon>
        <taxon>Bacilli</taxon>
        <taxon>Bacillales</taxon>
        <taxon>Bacillaceae</taxon>
        <taxon>Pontibacillus</taxon>
    </lineage>
</organism>
<feature type="signal peptide" evidence="1">
    <location>
        <begin position="1"/>
        <end position="18"/>
    </location>
</feature>
<name>A0ABV6LLM0_9BACI</name>
<dbReference type="EMBL" id="JBHLTP010000003">
    <property type="protein sequence ID" value="MFC0523183.1"/>
    <property type="molecule type" value="Genomic_DNA"/>
</dbReference>
<keyword evidence="3" id="KW-1185">Reference proteome</keyword>
<evidence type="ECO:0000256" key="1">
    <source>
        <dbReference type="SAM" id="SignalP"/>
    </source>
</evidence>
<dbReference type="RefSeq" id="WP_377345723.1">
    <property type="nucleotide sequence ID" value="NZ_JBHLTP010000003.1"/>
</dbReference>
<evidence type="ECO:0000313" key="2">
    <source>
        <dbReference type="EMBL" id="MFC0523183.1"/>
    </source>
</evidence>
<proteinExistence type="predicted"/>
<dbReference type="Proteomes" id="UP001589836">
    <property type="component" value="Unassembled WGS sequence"/>
</dbReference>
<dbReference type="InterPro" id="IPR052159">
    <property type="entry name" value="Competence_DNA_uptake"/>
</dbReference>
<protein>
    <submittedName>
        <fullName evidence="2">ComEC/Rec2 family competence protein</fullName>
    </submittedName>
</protein>
<dbReference type="PANTHER" id="PTHR30619">
    <property type="entry name" value="DNA INTERNALIZATION/COMPETENCE PROTEIN COMEC/REC2"/>
    <property type="match status" value="1"/>
</dbReference>
<evidence type="ECO:0000313" key="3">
    <source>
        <dbReference type="Proteomes" id="UP001589836"/>
    </source>
</evidence>
<dbReference type="InterPro" id="IPR036866">
    <property type="entry name" value="RibonucZ/Hydroxyglut_hydro"/>
</dbReference>
<dbReference type="SUPFAM" id="SSF56281">
    <property type="entry name" value="Metallo-hydrolase/oxidoreductase"/>
    <property type="match status" value="1"/>
</dbReference>
<dbReference type="PANTHER" id="PTHR30619:SF1">
    <property type="entry name" value="RECOMBINATION PROTEIN 2"/>
    <property type="match status" value="1"/>
</dbReference>